<sequence length="144" mass="16448">MMRVYYRDSHGAVVLCDCTKKDTVAGAFRWKKDLDYKLRLDNGDPIPAVLLANKSDLKNELSTAELHELGLQYGFSGAFKISAKTGENVEEAMQFLIRQIVCAEKEGLYVAPIFQRDHHIRRLESEETVRGRQSFKDTFKNVCC</sequence>
<dbReference type="PANTHER" id="PTHR47977">
    <property type="entry name" value="RAS-RELATED PROTEIN RAB"/>
    <property type="match status" value="1"/>
</dbReference>
<dbReference type="OrthoDB" id="1436450at2759"/>
<dbReference type="GO" id="GO:0005525">
    <property type="term" value="F:GTP binding"/>
    <property type="evidence" value="ECO:0007669"/>
    <property type="project" value="UniProtKB-KW"/>
</dbReference>
<evidence type="ECO:0000313" key="4">
    <source>
        <dbReference type="EMBL" id="CAG9130128.1"/>
    </source>
</evidence>
<dbReference type="GO" id="GO:0003924">
    <property type="term" value="F:GTPase activity"/>
    <property type="evidence" value="ECO:0007669"/>
    <property type="project" value="InterPro"/>
</dbReference>
<dbReference type="EMBL" id="CAJFCV020000006">
    <property type="protein sequence ID" value="CAG9130128.1"/>
    <property type="molecule type" value="Genomic_DNA"/>
</dbReference>
<protein>
    <submittedName>
        <fullName evidence="3">(pine wood nematode) hypothetical protein</fullName>
    </submittedName>
</protein>
<dbReference type="AlphaFoldDB" id="A0A1I7SMD3"/>
<name>A0A1I7SMD3_BURXY</name>
<dbReference type="Proteomes" id="UP000095284">
    <property type="component" value="Unplaced"/>
</dbReference>
<dbReference type="InterPro" id="IPR027417">
    <property type="entry name" value="P-loop_NTPase"/>
</dbReference>
<keyword evidence="1" id="KW-0547">Nucleotide-binding</keyword>
<dbReference type="eggNOG" id="KOG4423">
    <property type="taxonomic scope" value="Eukaryota"/>
</dbReference>
<dbReference type="WBParaSite" id="BXY_1421700.1">
    <property type="protein sequence ID" value="BXY_1421700.1"/>
    <property type="gene ID" value="BXY_1421700"/>
</dbReference>
<proteinExistence type="predicted"/>
<dbReference type="PROSITE" id="PS51419">
    <property type="entry name" value="RAB"/>
    <property type="match status" value="1"/>
</dbReference>
<evidence type="ECO:0000256" key="1">
    <source>
        <dbReference type="ARBA" id="ARBA00022741"/>
    </source>
</evidence>
<evidence type="ECO:0000313" key="7">
    <source>
        <dbReference type="WBParaSite" id="BXY_1421700.1"/>
    </source>
</evidence>
<dbReference type="SUPFAM" id="SSF52540">
    <property type="entry name" value="P-loop containing nucleoside triphosphate hydrolases"/>
    <property type="match status" value="1"/>
</dbReference>
<dbReference type="PRINTS" id="PR00449">
    <property type="entry name" value="RASTRNSFRMNG"/>
</dbReference>
<reference evidence="7" key="1">
    <citation type="submission" date="2016-11" db="UniProtKB">
        <authorList>
            <consortium name="WormBaseParasite"/>
        </authorList>
    </citation>
    <scope>IDENTIFICATION</scope>
</reference>
<dbReference type="SMR" id="A0A1I7SMD3"/>
<organism evidence="5 7">
    <name type="scientific">Bursaphelenchus xylophilus</name>
    <name type="common">Pinewood nematode worm</name>
    <name type="synonym">Aphelenchoides xylophilus</name>
    <dbReference type="NCBI Taxonomy" id="6326"/>
    <lineage>
        <taxon>Eukaryota</taxon>
        <taxon>Metazoa</taxon>
        <taxon>Ecdysozoa</taxon>
        <taxon>Nematoda</taxon>
        <taxon>Chromadorea</taxon>
        <taxon>Rhabditida</taxon>
        <taxon>Tylenchina</taxon>
        <taxon>Tylenchomorpha</taxon>
        <taxon>Aphelenchoidea</taxon>
        <taxon>Aphelenchoididae</taxon>
        <taxon>Bursaphelenchus</taxon>
    </lineage>
</organism>
<evidence type="ECO:0000313" key="3">
    <source>
        <dbReference type="EMBL" id="CAD5234387.1"/>
    </source>
</evidence>
<evidence type="ECO:0000256" key="2">
    <source>
        <dbReference type="ARBA" id="ARBA00023134"/>
    </source>
</evidence>
<evidence type="ECO:0000313" key="6">
    <source>
        <dbReference type="Proteomes" id="UP000659654"/>
    </source>
</evidence>
<accession>A0A1I7SMD3</accession>
<dbReference type="EMBL" id="CAJFDI010000006">
    <property type="protein sequence ID" value="CAD5234387.1"/>
    <property type="molecule type" value="Genomic_DNA"/>
</dbReference>
<dbReference type="Gene3D" id="3.40.50.300">
    <property type="entry name" value="P-loop containing nucleotide triphosphate hydrolases"/>
    <property type="match status" value="1"/>
</dbReference>
<dbReference type="SMART" id="SM00175">
    <property type="entry name" value="RAB"/>
    <property type="match status" value="1"/>
</dbReference>
<dbReference type="InterPro" id="IPR050227">
    <property type="entry name" value="Rab"/>
</dbReference>
<evidence type="ECO:0000313" key="5">
    <source>
        <dbReference type="Proteomes" id="UP000095284"/>
    </source>
</evidence>
<dbReference type="Proteomes" id="UP000659654">
    <property type="component" value="Unassembled WGS sequence"/>
</dbReference>
<dbReference type="Proteomes" id="UP000582659">
    <property type="component" value="Unassembled WGS sequence"/>
</dbReference>
<keyword evidence="6" id="KW-1185">Reference proteome</keyword>
<gene>
    <name evidence="3" type="ORF">BXYJ_LOCUS14478</name>
</gene>
<keyword evidence="2" id="KW-0342">GTP-binding</keyword>
<reference evidence="4" key="2">
    <citation type="submission" date="2020-08" db="EMBL/GenBank/DDBJ databases">
        <authorList>
            <person name="Kikuchi T."/>
        </authorList>
    </citation>
    <scope>NUCLEOTIDE SEQUENCE</scope>
    <source>
        <strain evidence="3">Ka4C1</strain>
    </source>
</reference>
<dbReference type="Pfam" id="PF00071">
    <property type="entry name" value="Ras"/>
    <property type="match status" value="1"/>
</dbReference>
<dbReference type="InterPro" id="IPR001806">
    <property type="entry name" value="Small_GTPase"/>
</dbReference>